<keyword evidence="2" id="KW-1185">Reference proteome</keyword>
<reference evidence="1" key="1">
    <citation type="submission" date="2020-01" db="EMBL/GenBank/DDBJ databases">
        <title>Identification and distribution of gene clusters putatively required for synthesis of sphingolipid metabolism inhibitors in phylogenetically diverse species of the filamentous fungus Fusarium.</title>
        <authorList>
            <person name="Kim H.-S."/>
            <person name="Busman M."/>
            <person name="Brown D.W."/>
            <person name="Divon H."/>
            <person name="Uhlig S."/>
            <person name="Proctor R.H."/>
        </authorList>
    </citation>
    <scope>NUCLEOTIDE SEQUENCE</scope>
    <source>
        <strain evidence="1">NRRL 53441</strain>
    </source>
</reference>
<proteinExistence type="predicted"/>
<evidence type="ECO:0000313" key="1">
    <source>
        <dbReference type="EMBL" id="KAF4456629.1"/>
    </source>
</evidence>
<organism evidence="1 2">
    <name type="scientific">Fusarium austroafricanum</name>
    <dbReference type="NCBI Taxonomy" id="2364996"/>
    <lineage>
        <taxon>Eukaryota</taxon>
        <taxon>Fungi</taxon>
        <taxon>Dikarya</taxon>
        <taxon>Ascomycota</taxon>
        <taxon>Pezizomycotina</taxon>
        <taxon>Sordariomycetes</taxon>
        <taxon>Hypocreomycetidae</taxon>
        <taxon>Hypocreales</taxon>
        <taxon>Nectriaceae</taxon>
        <taxon>Fusarium</taxon>
        <taxon>Fusarium concolor species complex</taxon>
    </lineage>
</organism>
<protein>
    <submittedName>
        <fullName evidence="1">Uncharacterized protein</fullName>
    </submittedName>
</protein>
<accession>A0A8H4NZ63</accession>
<gene>
    <name evidence="1" type="ORF">F53441_1287</name>
</gene>
<name>A0A8H4NZ63_9HYPO</name>
<dbReference type="Proteomes" id="UP000605986">
    <property type="component" value="Unassembled WGS sequence"/>
</dbReference>
<sequence>MFPITTDFDQTFEYHERHYAKNVPALARQNLSWLNVVAGLMQSEAVRKTEFVISKLSDDWNKFAADVNRVVYKSERDFEAISTFEGKAIMGLILQELDKFSCKLPSIYITRQEQALIRFEAVAQVVIKMFPEAYKAEEKRILESRSKAKADEPGEKW</sequence>
<comment type="caution">
    <text evidence="1">The sequence shown here is derived from an EMBL/GenBank/DDBJ whole genome shotgun (WGS) entry which is preliminary data.</text>
</comment>
<dbReference type="EMBL" id="JAADJG010000050">
    <property type="protein sequence ID" value="KAF4456629.1"/>
    <property type="molecule type" value="Genomic_DNA"/>
</dbReference>
<evidence type="ECO:0000313" key="2">
    <source>
        <dbReference type="Proteomes" id="UP000605986"/>
    </source>
</evidence>
<dbReference type="AlphaFoldDB" id="A0A8H4NZ63"/>